<evidence type="ECO:0000256" key="2">
    <source>
        <dbReference type="ARBA" id="ARBA00023274"/>
    </source>
</evidence>
<dbReference type="PANTHER" id="PTHR10768">
    <property type="entry name" value="60S RIBOSOMAL PROTEIN L37"/>
    <property type="match status" value="1"/>
</dbReference>
<accession>A0AAW0LIJ5</accession>
<keyword evidence="2" id="KW-0687">Ribonucleoprotein</keyword>
<keyword evidence="4" id="KW-1185">Reference proteome</keyword>
<dbReference type="GO" id="GO:0003723">
    <property type="term" value="F:RNA binding"/>
    <property type="evidence" value="ECO:0007669"/>
    <property type="project" value="TreeGrafter"/>
</dbReference>
<dbReference type="GO" id="GO:0006412">
    <property type="term" value="P:translation"/>
    <property type="evidence" value="ECO:0007669"/>
    <property type="project" value="InterPro"/>
</dbReference>
<evidence type="ECO:0000256" key="1">
    <source>
        <dbReference type="ARBA" id="ARBA00022980"/>
    </source>
</evidence>
<organism evidence="3 4">
    <name type="scientific">Quercus suber</name>
    <name type="common">Cork oak</name>
    <dbReference type="NCBI Taxonomy" id="58331"/>
    <lineage>
        <taxon>Eukaryota</taxon>
        <taxon>Viridiplantae</taxon>
        <taxon>Streptophyta</taxon>
        <taxon>Embryophyta</taxon>
        <taxon>Tracheophyta</taxon>
        <taxon>Spermatophyta</taxon>
        <taxon>Magnoliopsida</taxon>
        <taxon>eudicotyledons</taxon>
        <taxon>Gunneridae</taxon>
        <taxon>Pentapetalae</taxon>
        <taxon>rosids</taxon>
        <taxon>fabids</taxon>
        <taxon>Fagales</taxon>
        <taxon>Fagaceae</taxon>
        <taxon>Quercus</taxon>
    </lineage>
</organism>
<dbReference type="GO" id="GO:0022625">
    <property type="term" value="C:cytosolic large ribosomal subunit"/>
    <property type="evidence" value="ECO:0007669"/>
    <property type="project" value="TreeGrafter"/>
</dbReference>
<name>A0AAW0LIJ5_QUESU</name>
<dbReference type="Proteomes" id="UP000237347">
    <property type="component" value="Unassembled WGS sequence"/>
</dbReference>
<comment type="caution">
    <text evidence="3">The sequence shown here is derived from an EMBL/GenBank/DDBJ whole genome shotgun (WGS) entry which is preliminary data.</text>
</comment>
<sequence>MLINENITGANSMIFVANSLNNWSEKAIRRKTTGTGRKRYLRYVAVRFKHNFRQVSVFLGLPGRPEEEGSISLVLSFHSRFAKKTFIAAPRSSLDKASSSGYSDAWLPVSQTLPIMRRPTSGIGSTREAHRSLVLQGSRSSGIEGGCTIAFVDRRVISLAKATTTSYRASTTAGMHPDRY</sequence>
<dbReference type="PANTHER" id="PTHR10768:SF43">
    <property type="entry name" value="RIBOSOMAL PROTEIN L37"/>
    <property type="match status" value="1"/>
</dbReference>
<proteinExistence type="predicted"/>
<dbReference type="InterPro" id="IPR011331">
    <property type="entry name" value="Ribosomal_eL37/eL43"/>
</dbReference>
<dbReference type="AlphaFoldDB" id="A0AAW0LIJ5"/>
<evidence type="ECO:0000313" key="4">
    <source>
        <dbReference type="Proteomes" id="UP000237347"/>
    </source>
</evidence>
<gene>
    <name evidence="3" type="primary">RPL37</name>
    <name evidence="3" type="ORF">CFP56_043870</name>
</gene>
<dbReference type="Gene3D" id="2.20.25.30">
    <property type="match status" value="1"/>
</dbReference>
<evidence type="ECO:0000313" key="3">
    <source>
        <dbReference type="EMBL" id="KAK7850729.1"/>
    </source>
</evidence>
<reference evidence="3 4" key="1">
    <citation type="journal article" date="2018" name="Sci. Data">
        <title>The draft genome sequence of cork oak.</title>
        <authorList>
            <person name="Ramos A.M."/>
            <person name="Usie A."/>
            <person name="Barbosa P."/>
            <person name="Barros P.M."/>
            <person name="Capote T."/>
            <person name="Chaves I."/>
            <person name="Simoes F."/>
            <person name="Abreu I."/>
            <person name="Carrasquinho I."/>
            <person name="Faro C."/>
            <person name="Guimaraes J.B."/>
            <person name="Mendonca D."/>
            <person name="Nobrega F."/>
            <person name="Rodrigues L."/>
            <person name="Saibo N.J.M."/>
            <person name="Varela M.C."/>
            <person name="Egas C."/>
            <person name="Matos J."/>
            <person name="Miguel C.M."/>
            <person name="Oliveira M.M."/>
            <person name="Ricardo C.P."/>
            <person name="Goncalves S."/>
        </authorList>
    </citation>
    <scope>NUCLEOTIDE SEQUENCE [LARGE SCALE GENOMIC DNA]</scope>
    <source>
        <strain evidence="4">cv. HL8</strain>
    </source>
</reference>
<dbReference type="EMBL" id="PKMF04000096">
    <property type="protein sequence ID" value="KAK7850729.1"/>
    <property type="molecule type" value="Genomic_DNA"/>
</dbReference>
<protein>
    <submittedName>
        <fullName evidence="3">60s ribosomal protein l37</fullName>
    </submittedName>
</protein>
<dbReference type="GO" id="GO:0003735">
    <property type="term" value="F:structural constituent of ribosome"/>
    <property type="evidence" value="ECO:0007669"/>
    <property type="project" value="InterPro"/>
</dbReference>
<keyword evidence="1 3" id="KW-0689">Ribosomal protein</keyword>